<keyword evidence="1 2" id="KW-0238">DNA-binding</keyword>
<comment type="caution">
    <text evidence="4">The sequence shown here is derived from an EMBL/GenBank/DDBJ whole genome shotgun (WGS) entry which is preliminary data.</text>
</comment>
<sequence>MAKGFNSRGIGGMGGGFNMNMIKQAQKMQQDMQKMQEELENKEYTAQAGGGVVSATVSGKHELKSLAIDPEAVDPEDVEMLQDLIVAAVNEAMRTAASDAAASMGQLTGGLNLPF</sequence>
<name>A0A2U1CDQ4_9FIRM</name>
<reference evidence="4 5" key="1">
    <citation type="submission" date="2018-04" db="EMBL/GenBank/DDBJ databases">
        <title>Genomic Encyclopedia of Type Strains, Phase IV (KMG-IV): sequencing the most valuable type-strain genomes for metagenomic binning, comparative biology and taxonomic classification.</title>
        <authorList>
            <person name="Goeker M."/>
        </authorList>
    </citation>
    <scope>NUCLEOTIDE SEQUENCE [LARGE SCALE GENOMIC DNA]</scope>
    <source>
        <strain evidence="4 5">DSM 26588</strain>
    </source>
</reference>
<gene>
    <name evidence="4" type="ORF">C7373_1028</name>
</gene>
<dbReference type="Proteomes" id="UP000245778">
    <property type="component" value="Unassembled WGS sequence"/>
</dbReference>
<comment type="similarity">
    <text evidence="2">Belongs to the YbaB/EbfC family.</text>
</comment>
<organism evidence="4 5">
    <name type="scientific">Intestinimonas butyriciproducens</name>
    <dbReference type="NCBI Taxonomy" id="1297617"/>
    <lineage>
        <taxon>Bacteria</taxon>
        <taxon>Bacillati</taxon>
        <taxon>Bacillota</taxon>
        <taxon>Clostridia</taxon>
        <taxon>Eubacteriales</taxon>
        <taxon>Intestinimonas</taxon>
    </lineage>
</organism>
<dbReference type="OrthoDB" id="9795263at2"/>
<dbReference type="SUPFAM" id="SSF82607">
    <property type="entry name" value="YbaB-like"/>
    <property type="match status" value="1"/>
</dbReference>
<evidence type="ECO:0000256" key="2">
    <source>
        <dbReference type="HAMAP-Rule" id="MF_00274"/>
    </source>
</evidence>
<proteinExistence type="inferred from homology"/>
<dbReference type="Gene3D" id="3.30.1310.10">
    <property type="entry name" value="Nucleoid-associated protein YbaB-like domain"/>
    <property type="match status" value="1"/>
</dbReference>
<evidence type="ECO:0000313" key="5">
    <source>
        <dbReference type="Proteomes" id="UP000245778"/>
    </source>
</evidence>
<dbReference type="PANTHER" id="PTHR33449">
    <property type="entry name" value="NUCLEOID-ASSOCIATED PROTEIN YBAB"/>
    <property type="match status" value="1"/>
</dbReference>
<dbReference type="PIRSF" id="PIRSF004555">
    <property type="entry name" value="UCP004555"/>
    <property type="match status" value="1"/>
</dbReference>
<feature type="coiled-coil region" evidence="3">
    <location>
        <begin position="18"/>
        <end position="45"/>
    </location>
</feature>
<comment type="function">
    <text evidence="2">Binds to DNA and alters its conformation. May be involved in regulation of gene expression, nucleoid organization and DNA protection.</text>
</comment>
<dbReference type="InterPro" id="IPR036894">
    <property type="entry name" value="YbaB-like_sf"/>
</dbReference>
<dbReference type="NCBIfam" id="TIGR00103">
    <property type="entry name" value="DNA_YbaB_EbfC"/>
    <property type="match status" value="1"/>
</dbReference>
<evidence type="ECO:0000313" key="4">
    <source>
        <dbReference type="EMBL" id="PVY59035.1"/>
    </source>
</evidence>
<keyword evidence="3" id="KW-0175">Coiled coil</keyword>
<dbReference type="AlphaFoldDB" id="A0A2U1CDQ4"/>
<accession>A0A2U1CDQ4</accession>
<dbReference type="GO" id="GO:0043590">
    <property type="term" value="C:bacterial nucleoid"/>
    <property type="evidence" value="ECO:0007669"/>
    <property type="project" value="UniProtKB-UniRule"/>
</dbReference>
<dbReference type="EMBL" id="QEKK01000002">
    <property type="protein sequence ID" value="PVY59035.1"/>
    <property type="molecule type" value="Genomic_DNA"/>
</dbReference>
<protein>
    <recommendedName>
        <fullName evidence="2">Nucleoid-associated protein C7373_1028</fullName>
    </recommendedName>
</protein>
<dbReference type="GeneID" id="93229141"/>
<dbReference type="GO" id="GO:0005829">
    <property type="term" value="C:cytosol"/>
    <property type="evidence" value="ECO:0007669"/>
    <property type="project" value="TreeGrafter"/>
</dbReference>
<dbReference type="PANTHER" id="PTHR33449:SF1">
    <property type="entry name" value="NUCLEOID-ASSOCIATED PROTEIN YBAB"/>
    <property type="match status" value="1"/>
</dbReference>
<keyword evidence="2" id="KW-0963">Cytoplasm</keyword>
<evidence type="ECO:0000256" key="1">
    <source>
        <dbReference type="ARBA" id="ARBA00023125"/>
    </source>
</evidence>
<dbReference type="RefSeq" id="WP_075703936.1">
    <property type="nucleotide sequence ID" value="NZ_CAMREZ010000002.1"/>
</dbReference>
<dbReference type="GO" id="GO:0003677">
    <property type="term" value="F:DNA binding"/>
    <property type="evidence" value="ECO:0007669"/>
    <property type="project" value="UniProtKB-UniRule"/>
</dbReference>
<comment type="subcellular location">
    <subcellularLocation>
        <location evidence="2">Cytoplasm</location>
        <location evidence="2">Nucleoid</location>
    </subcellularLocation>
</comment>
<dbReference type="InterPro" id="IPR004401">
    <property type="entry name" value="YbaB/EbfC"/>
</dbReference>
<evidence type="ECO:0000256" key="3">
    <source>
        <dbReference type="SAM" id="Coils"/>
    </source>
</evidence>
<comment type="subunit">
    <text evidence="2">Homodimer.</text>
</comment>
<dbReference type="HAMAP" id="MF_00274">
    <property type="entry name" value="DNA_YbaB_EbfC"/>
    <property type="match status" value="1"/>
</dbReference>
<dbReference type="Pfam" id="PF02575">
    <property type="entry name" value="YbaB_DNA_bd"/>
    <property type="match status" value="1"/>
</dbReference>